<dbReference type="PANTHER" id="PTHR33065:SF165">
    <property type="entry name" value="GENOME ASSEMBLY, CHROMOSOME: II"/>
    <property type="match status" value="1"/>
</dbReference>
<dbReference type="RefSeq" id="XP_044327081.1">
    <property type="nucleotide sequence ID" value="XM_044471146.1"/>
</dbReference>
<dbReference type="OrthoDB" id="675566at2759"/>
<dbReference type="AlphaFoldDB" id="A0A3B6U3T4"/>
<dbReference type="SMR" id="A0A3B6U3T4"/>
<dbReference type="EnsemblPlants" id="TraesCSU02G037800.1">
    <property type="protein sequence ID" value="TraesCSU02G037800.1"/>
    <property type="gene ID" value="TraesCSU02G037800"/>
</dbReference>
<reference evidence="2" key="1">
    <citation type="submission" date="2018-08" db="EMBL/GenBank/DDBJ databases">
        <authorList>
            <person name="Rossello M."/>
        </authorList>
    </citation>
    <scope>NUCLEOTIDE SEQUENCE [LARGE SCALE GENOMIC DNA]</scope>
    <source>
        <strain evidence="2">cv. Chinese Spring</strain>
    </source>
</reference>
<reference evidence="2" key="2">
    <citation type="submission" date="2018-10" db="UniProtKB">
        <authorList>
            <consortium name="EnsemblPlants"/>
        </authorList>
    </citation>
    <scope>IDENTIFICATION</scope>
</reference>
<dbReference type="Gramene" id="TraesNOR2B03G01096260.1">
    <property type="protein sequence ID" value="TraesNOR2B03G01096260.1"/>
    <property type="gene ID" value="TraesNOR2B03G01096260"/>
</dbReference>
<dbReference type="PANTHER" id="PTHR33065">
    <property type="entry name" value="OS07G0486400 PROTEIN"/>
    <property type="match status" value="1"/>
</dbReference>
<evidence type="ECO:0000313" key="2">
    <source>
        <dbReference type="EnsemblPlants" id="TraesCSU02G037800.1"/>
    </source>
</evidence>
<sequence>MQMDSGQISSLGRENKDLLDALYRHREILRLETNLLRGEIASRNLATVAGKKAYLKSHSDGRSLSGAPSQLVEQSSVHQIADLPLVSLPYLVPNQGEALDLLLHETHKFAYRLRSLKKEFGVTIPLEKLRLLLLLSQECFRISKTIGTHGSPVSCESSEDAEISLFNERRVCWENTWGSPVFRCGSFNDITTLSPMYFTHSAPRVIESTRYITKALQIYSFKISDLNGYWKWPLCVYGVVAARDAVDCNRNLLFSRSRANCQVVTEKDPFLHLTGPSRAIVADEPVDFEVELKIKCGTNQSQDIALISSTYHYTSRGDAAFFTGSSCSATLSLETVPRAAQATIVSIRVVGGVSLFEFGGRVACSFSTEEYVDPTCEQVVLVESAEKIPEDDGYLTLSRKVVTAGLQGGLQVAIQAYGGSDRPSVSGLLYFPSRYCRVSRRTCLVGGFEVEVTVAWSWFVQDKMEIL</sequence>
<dbReference type="InterPro" id="IPR046533">
    <property type="entry name" value="DUF6598"/>
</dbReference>
<dbReference type="Gramene" id="TraesCSU02G037800.1">
    <property type="protein sequence ID" value="TraesCSU02G037800.1"/>
    <property type="gene ID" value="TraesCSU02G037800"/>
</dbReference>
<proteinExistence type="predicted"/>
<evidence type="ECO:0000259" key="1">
    <source>
        <dbReference type="Pfam" id="PF20241"/>
    </source>
</evidence>
<name>A0A3B6U3T4_WHEAT</name>
<keyword evidence="3" id="KW-1185">Reference proteome</keyword>
<dbReference type="Gramene" id="TraesLDM2B03G01082490.1">
    <property type="protein sequence ID" value="TraesLDM2B03G01082490.1"/>
    <property type="gene ID" value="TraesLDM2B03G01082490"/>
</dbReference>
<dbReference type="Gramene" id="TraesPARA_EIv1.0_0470730.1">
    <property type="protein sequence ID" value="TraesPARA_EIv1.0_0470730.1.CDS"/>
    <property type="gene ID" value="TraesPARA_EIv1.0_0470730"/>
</dbReference>
<dbReference type="GeneID" id="123047562"/>
<dbReference type="Pfam" id="PF20241">
    <property type="entry name" value="DUF6598"/>
    <property type="match status" value="1"/>
</dbReference>
<dbReference type="OMA" id="ETHKFAY"/>
<organism evidence="2">
    <name type="scientific">Triticum aestivum</name>
    <name type="common">Wheat</name>
    <dbReference type="NCBI Taxonomy" id="4565"/>
    <lineage>
        <taxon>Eukaryota</taxon>
        <taxon>Viridiplantae</taxon>
        <taxon>Streptophyta</taxon>
        <taxon>Embryophyta</taxon>
        <taxon>Tracheophyta</taxon>
        <taxon>Spermatophyta</taxon>
        <taxon>Magnoliopsida</taxon>
        <taxon>Liliopsida</taxon>
        <taxon>Poales</taxon>
        <taxon>Poaceae</taxon>
        <taxon>BOP clade</taxon>
        <taxon>Pooideae</taxon>
        <taxon>Triticodae</taxon>
        <taxon>Triticeae</taxon>
        <taxon>Triticinae</taxon>
        <taxon>Triticum</taxon>
    </lineage>
</organism>
<evidence type="ECO:0000313" key="3">
    <source>
        <dbReference type="Proteomes" id="UP000019116"/>
    </source>
</evidence>
<feature type="domain" description="DUF6598" evidence="1">
    <location>
        <begin position="215"/>
        <end position="454"/>
    </location>
</feature>
<dbReference type="Proteomes" id="UP000019116">
    <property type="component" value="Chromosome Un"/>
</dbReference>
<gene>
    <name evidence="2" type="primary">LOC123047562</name>
</gene>
<protein>
    <recommendedName>
        <fullName evidence="1">DUF6598 domain-containing protein</fullName>
    </recommendedName>
</protein>
<dbReference type="PaxDb" id="4565-Traes_2BL_3795D5101.1"/>
<accession>A0A3B6U3T4</accession>